<feature type="region of interest" description="Disordered" evidence="28">
    <location>
        <begin position="1654"/>
        <end position="1673"/>
    </location>
</feature>
<evidence type="ECO:0000256" key="17">
    <source>
        <dbReference type="ARBA" id="ARBA00022840"/>
    </source>
</evidence>
<feature type="domain" description="Helicase ATP-binding" evidence="31">
    <location>
        <begin position="567"/>
        <end position="742"/>
    </location>
</feature>
<feature type="region of interest" description="Disordered" evidence="28">
    <location>
        <begin position="1272"/>
        <end position="1417"/>
    </location>
</feature>
<evidence type="ECO:0000313" key="33">
    <source>
        <dbReference type="EMBL" id="KAF7409835.1"/>
    </source>
</evidence>
<accession>A0A834NI19</accession>
<keyword evidence="18 29" id="KW-1133">Transmembrane helix</keyword>
<keyword evidence="17" id="KW-0067">ATP-binding</keyword>
<dbReference type="Proteomes" id="UP000617340">
    <property type="component" value="Unassembled WGS sequence"/>
</dbReference>
<feature type="region of interest" description="Disordered" evidence="28">
    <location>
        <begin position="2165"/>
        <end position="2207"/>
    </location>
</feature>
<feature type="transmembrane region" description="Helical" evidence="29">
    <location>
        <begin position="234"/>
        <end position="252"/>
    </location>
</feature>
<feature type="region of interest" description="Disordered" evidence="28">
    <location>
        <begin position="1"/>
        <end position="22"/>
    </location>
</feature>
<organism evidence="33 34">
    <name type="scientific">Vespula germanica</name>
    <name type="common">German yellow jacket</name>
    <name type="synonym">Paravespula germanica</name>
    <dbReference type="NCBI Taxonomy" id="30212"/>
    <lineage>
        <taxon>Eukaryota</taxon>
        <taxon>Metazoa</taxon>
        <taxon>Ecdysozoa</taxon>
        <taxon>Arthropoda</taxon>
        <taxon>Hexapoda</taxon>
        <taxon>Insecta</taxon>
        <taxon>Pterygota</taxon>
        <taxon>Neoptera</taxon>
        <taxon>Endopterygota</taxon>
        <taxon>Hymenoptera</taxon>
        <taxon>Apocrita</taxon>
        <taxon>Aculeata</taxon>
        <taxon>Vespoidea</taxon>
        <taxon>Vespidae</taxon>
        <taxon>Vespinae</taxon>
        <taxon>Vespula</taxon>
    </lineage>
</organism>
<feature type="compositionally biased region" description="Basic and acidic residues" evidence="28">
    <location>
        <begin position="1222"/>
        <end position="1233"/>
    </location>
</feature>
<dbReference type="Gene3D" id="3.40.50.10810">
    <property type="entry name" value="Tandem AAA-ATPase domain"/>
    <property type="match status" value="1"/>
</dbReference>
<evidence type="ECO:0000259" key="31">
    <source>
        <dbReference type="PROSITE" id="PS51192"/>
    </source>
</evidence>
<feature type="region of interest" description="Disordered" evidence="28">
    <location>
        <begin position="1685"/>
        <end position="1881"/>
    </location>
</feature>
<feature type="compositionally biased region" description="Low complexity" evidence="28">
    <location>
        <begin position="1948"/>
        <end position="1960"/>
    </location>
</feature>
<sequence length="2404" mass="270720">MSQYENDIIEDKDDNPNTSGDLGLRHRIPWSDRVLLNSEIPGLHEVKELLEDDDASCLAEEEDGVGCPLPSTPEDDHLLDCEMTEVLKAGVLSDEIDLGALAHNAAEQAEEFVRKVWEASWKQCHFRNLPRWLQDNDFLHAGHRPPLPSFYACFRSIFRIHTETGNIWTHLLGCVAFIGIAIFFLTQPPIEIQLEEKLVFGTFFAGAIICLGMSFAFHTVHCHSECVGKLFSKLDYCGIAMLIMGSFVPWLYYGFYCDYQPKLIYLSVVVVLGITSIVVSLWERFGEPNYRPLRAGIFMGFGLSGVIPAVHYAITEGWFKAISQASLGWLILMGCLYILGALFYALRVPERFFPGKFDIWFQSHQIFHVLVIAAAFVHYHGITEMAMHRMTIGDCANPAQIRSLAPSQRGKRPLLSDVSNTVEFVTKPIIQREKRVCRNNAKNIHIPEYKAAALTAEDISATQGVISEHEERVKKLLSKPFKIPVPGYHLSGRTLGIRLSGPRIALHDPNEANALVVYIPPELSEHERIKLDLSKQLVHVVVDPLLCNILRPHQREGVKFMYECVTGKRIDGAYGCIMADEMGLGKTLQCITLLWTLLKQGPECKPLIEKAIIVAPSSLVKNWYNEIYKWLNNRVRPLAIDGGSKSDIDTKLTGFMKTYGRRCANPILIISYETFRLHAHVLHQDEVGLVLCDEGHRLKNSENQTYQALMGLKAKRRVLLSGTPIQNDLLEYFSLVHFVNQGLLGTAQEFRRKFEIPILRGQDAAATDNERKLAQERLTELVTIVNKCLIRRTSALLSKYLPLKHELVVCIKMGKLQTDLYKNFIQSDSIKKSMEENNSEVSKKGGRSLSALSAITLLKKLCCHPDLIYDKIIEKSDGFENALKLLPSNYSTKEILPELSGKFMVLDCLLASIKSTTRDKIVLVSNYTQTLDLFEKLCHKRCYKYVRLDGSMSIKKRSKIVDSFNDQNSDDFIFMLSSKAGGCGLNLIGANRLVMFDPDWNPANDDQAMARVWRDGQKKPCFVYRFLCTGTIEEKIFQRQAHKKALSSTVVDQEDDVARHFTLNDLRDLFKLEENTVSDTHSKFKCTRCVNGIEVKGPPEQSDCNSDLSDWRHAHNPRHLPDIPLRQCWSSGISFVFHHRSHEQRYEGKIMMKNHEDDYECLNDDVKGLSYGERDEEGHRDNEANNDNDLEDGEIPSDEDDEPVTRPPVEITESVKPSPKQDVSKNKNFDSKFNKNKKQPIQGTTAKHDRYLKYKSPTEDWAGDVEKAIRAALEEDGNRNTDSKSKNKTNRNKSRKRARDERDEDRSKDQKKRKVSDEENGNEDDDEMVFVRGASPIRKDSQDNSSPRHTNDHENFDSNSDYEERSNINRHRENENKRGGNGRGGRRGGKNERGGKNKGRGQLRNERNGRRIQTTEHGQDPESICLYYMQGKCHRGDDCPFSHNALPPRKMELCKFYLMDCCAKRDKCLYMHHDFPCKFFHTGLKCNQGDNCKFSHQPLNEQVKGILLKHLETAPKEILGDFPRLSRERAMLMINNTATALAQGQDTTNQKIPSLFELNVPAPINTLDKNENKDEKEETSNQQKSTVRERKPSGKKTRWGSDEDRVPYEQIMLLQSANELGLQLPNAALGLATQQQLQQTQILQPCVPSMDFYTETNADSNKTTVNKSKDDFPKEVQEDEILAQAKRKTTSTNENSKDIDLRELLKGSKKPPPVVSIADEVANLSKSKVDEESDQDDETELVIEMPVEDEDKEKVVEPRKESSTSNEQSNISNVASPSTEEQEVPSHLPKKAQELFLRIQQQQRAAQDSFKNVEDENNARSTGQILEDWYSDDDDDDDGGNLTIVLSSKDASKEEPEPSEKAQNVIIKEQFQSASSAPSIPQPAVIVDKLGDLSKIDISAEVSKLLSSLKAQSSTNGKTLQTQQNNTINTQESSVSKMKSTQDTNNSTTEYNPTTKTTKNSTFGISSQISKVENETSSPRSSPGTSSTVTPASRDPRMSRDPRQRRDEQKPSSPNRIDPKKETKHLRLETSIYSSGITAVDTNMDTDLRTRADQDLRRKDMDFRQRFQTGFGDTDLRVVGAGFTDTSSKSDVDLRQMLSLPFKPAPSHIPCTEIDASYNSHPPMSYKVYVVDIPRPDYTGLKLTKNDPQVKYDPRLRKIFRVSKAEIADSPMSPPPMKPDTPKSPPQIRSDPRRKALEVSNQSSQNVSASMIQGASQQSMEMPNMALGPPGMPVTQNMPGSQNMMTISSNAMLGNMGPMGPMMNSPMGPQNMPPMSMTNMPNMPPTMNMNGPVMSQNQMNYDPRYNAQRNNGAGLLGPAPGVGFGPDVAPTYDGPPPYSGGNFNNFGPNSGPADPSLMGFNPNGPNPPNFVMDSGPDWNGANQNRRGGRVRRRHRNRTNIVTNN</sequence>
<evidence type="ECO:0000259" key="30">
    <source>
        <dbReference type="PROSITE" id="PS50103"/>
    </source>
</evidence>
<evidence type="ECO:0000256" key="2">
    <source>
        <dbReference type="ARBA" id="ARBA00007018"/>
    </source>
</evidence>
<dbReference type="GO" id="GO:0005634">
    <property type="term" value="C:nucleus"/>
    <property type="evidence" value="ECO:0007669"/>
    <property type="project" value="TreeGrafter"/>
</dbReference>
<dbReference type="InterPro" id="IPR038718">
    <property type="entry name" value="SNF2-like_sf"/>
</dbReference>
<dbReference type="GO" id="GO:0015616">
    <property type="term" value="F:DNA translocase activity"/>
    <property type="evidence" value="ECO:0007669"/>
    <property type="project" value="TreeGrafter"/>
</dbReference>
<feature type="compositionally biased region" description="Polar residues" evidence="28">
    <location>
        <begin position="1763"/>
        <end position="1779"/>
    </location>
</feature>
<comment type="subcellular location">
    <subcellularLocation>
        <location evidence="1">Membrane</location>
        <topology evidence="1">Multi-pass membrane protein</topology>
    </subcellularLocation>
</comment>
<feature type="transmembrane region" description="Helical" evidence="29">
    <location>
        <begin position="366"/>
        <end position="382"/>
    </location>
</feature>
<feature type="zinc finger region" description="C3H1-type" evidence="27">
    <location>
        <begin position="1448"/>
        <end position="1475"/>
    </location>
</feature>
<evidence type="ECO:0000256" key="16">
    <source>
        <dbReference type="ARBA" id="ARBA00022833"/>
    </source>
</evidence>
<feature type="compositionally biased region" description="Basic and acidic residues" evidence="28">
    <location>
        <begin position="1169"/>
        <end position="1183"/>
    </location>
</feature>
<feature type="compositionally biased region" description="Acidic residues" evidence="28">
    <location>
        <begin position="1731"/>
        <end position="1751"/>
    </location>
</feature>
<evidence type="ECO:0000256" key="27">
    <source>
        <dbReference type="PROSITE-ProRule" id="PRU00723"/>
    </source>
</evidence>
<keyword evidence="8 29" id="KW-0812">Transmembrane</keyword>
<dbReference type="InterPro" id="IPR000330">
    <property type="entry name" value="SNF2_N"/>
</dbReference>
<comment type="similarity">
    <text evidence="2">Belongs to the ADIPOR family.</text>
</comment>
<evidence type="ECO:0000256" key="11">
    <source>
        <dbReference type="ARBA" id="ARBA00022763"/>
    </source>
</evidence>
<dbReference type="InterPro" id="IPR000571">
    <property type="entry name" value="Znf_CCCH"/>
</dbReference>
<evidence type="ECO:0000256" key="29">
    <source>
        <dbReference type="SAM" id="Phobius"/>
    </source>
</evidence>
<dbReference type="Gene3D" id="3.40.50.300">
    <property type="entry name" value="P-loop containing nucleotide triphosphate hydrolases"/>
    <property type="match status" value="1"/>
</dbReference>
<dbReference type="GO" id="GO:0016020">
    <property type="term" value="C:membrane"/>
    <property type="evidence" value="ECO:0007669"/>
    <property type="project" value="UniProtKB-SubCell"/>
</dbReference>
<dbReference type="SUPFAM" id="SSF90229">
    <property type="entry name" value="CCCH zinc finger"/>
    <property type="match status" value="3"/>
</dbReference>
<evidence type="ECO:0000256" key="21">
    <source>
        <dbReference type="ARBA" id="ARBA00023204"/>
    </source>
</evidence>
<dbReference type="SUPFAM" id="SSF52540">
    <property type="entry name" value="P-loop containing nucleoside triphosphate hydrolases"/>
    <property type="match status" value="2"/>
</dbReference>
<dbReference type="InterPro" id="IPR036855">
    <property type="entry name" value="Znf_CCCH_sf"/>
</dbReference>
<evidence type="ECO:0000256" key="24">
    <source>
        <dbReference type="ARBA" id="ARBA00024776"/>
    </source>
</evidence>
<dbReference type="PROSITE" id="PS51192">
    <property type="entry name" value="HELICASE_ATP_BIND_1"/>
    <property type="match status" value="1"/>
</dbReference>
<feature type="binding site" evidence="26">
    <location>
        <position position="218"/>
    </location>
    <ligand>
        <name>Zn(2+)</name>
        <dbReference type="ChEBI" id="CHEBI:29105"/>
    </ligand>
</feature>
<keyword evidence="15" id="KW-0347">Helicase</keyword>
<feature type="region of interest" description="Disordered" evidence="28">
    <location>
        <begin position="2335"/>
        <end position="2390"/>
    </location>
</feature>
<dbReference type="Pfam" id="PF00176">
    <property type="entry name" value="SNF2-rel_dom"/>
    <property type="match status" value="1"/>
</dbReference>
<feature type="zinc finger region" description="C3H1-type" evidence="27">
    <location>
        <begin position="1476"/>
        <end position="1499"/>
    </location>
</feature>
<dbReference type="FunFam" id="3.40.50.10810:FF:000010">
    <property type="entry name" value="DNA repair and recombination protein RAD54-like"/>
    <property type="match status" value="1"/>
</dbReference>
<evidence type="ECO:0000256" key="8">
    <source>
        <dbReference type="ARBA" id="ARBA00022692"/>
    </source>
</evidence>
<dbReference type="GO" id="GO:0051301">
    <property type="term" value="P:cell division"/>
    <property type="evidence" value="ECO:0007669"/>
    <property type="project" value="UniProtKB-KW"/>
</dbReference>
<evidence type="ECO:0000256" key="19">
    <source>
        <dbReference type="ARBA" id="ARBA00023125"/>
    </source>
</evidence>
<keyword evidence="9 26" id="KW-0479">Metal-binding</keyword>
<feature type="compositionally biased region" description="Basic and acidic residues" evidence="28">
    <location>
        <begin position="1850"/>
        <end position="1860"/>
    </location>
</feature>
<feature type="compositionally biased region" description="Acidic residues" evidence="28">
    <location>
        <begin position="1184"/>
        <end position="1202"/>
    </location>
</feature>
<feature type="compositionally biased region" description="Low complexity" evidence="28">
    <location>
        <begin position="1976"/>
        <end position="1993"/>
    </location>
</feature>
<feature type="region of interest" description="Disordered" evidence="28">
    <location>
        <begin position="1908"/>
        <end position="2029"/>
    </location>
</feature>
<keyword evidence="11" id="KW-0227">DNA damage</keyword>
<feature type="compositionally biased region" description="Polar residues" evidence="28">
    <location>
        <begin position="1654"/>
        <end position="1666"/>
    </location>
</feature>
<keyword evidence="20 29" id="KW-0472">Membrane</keyword>
<dbReference type="CDD" id="cd18067">
    <property type="entry name" value="DEXHc_RAD54A"/>
    <property type="match status" value="1"/>
</dbReference>
<dbReference type="GO" id="GO:0005524">
    <property type="term" value="F:ATP binding"/>
    <property type="evidence" value="ECO:0007669"/>
    <property type="project" value="UniProtKB-KW"/>
</dbReference>
<keyword evidence="16 26" id="KW-0862">Zinc</keyword>
<comment type="function">
    <text evidence="24">Involved in mitotic DNA repair and meiotic recombination. Functions in the recombinational DNA repair pathway. Essential for interhomolog gene conversion (GC), but may have a less important role in intersister GC than spn-A/Rad51. In the presence of DNA, spn-A/Rad51 enhances the ATPase activity of okr/Rad54.</text>
</comment>
<evidence type="ECO:0000256" key="10">
    <source>
        <dbReference type="ARBA" id="ARBA00022741"/>
    </source>
</evidence>
<keyword evidence="12 27" id="KW-0863">Zinc-finger</keyword>
<feature type="region of interest" description="Disordered" evidence="28">
    <location>
        <begin position="1564"/>
        <end position="1603"/>
    </location>
</feature>
<feature type="compositionally biased region" description="Basic and acidic residues" evidence="28">
    <location>
        <begin position="1695"/>
        <end position="1706"/>
    </location>
</feature>
<keyword evidence="21" id="KW-0234">DNA repair</keyword>
<feature type="binding site" evidence="26">
    <location>
        <position position="368"/>
    </location>
    <ligand>
        <name>Zn(2+)</name>
        <dbReference type="ChEBI" id="CHEBI:29105"/>
    </ligand>
</feature>
<feature type="compositionally biased region" description="Basic and acidic residues" evidence="28">
    <location>
        <begin position="2017"/>
        <end position="2028"/>
    </location>
</feature>
<dbReference type="SMART" id="SM00487">
    <property type="entry name" value="DEXDc"/>
    <property type="match status" value="1"/>
</dbReference>
<keyword evidence="14" id="KW-0378">Hydrolase</keyword>
<keyword evidence="7" id="KW-0132">Cell division</keyword>
<feature type="transmembrane region" description="Helical" evidence="29">
    <location>
        <begin position="264"/>
        <end position="283"/>
    </location>
</feature>
<evidence type="ECO:0000256" key="12">
    <source>
        <dbReference type="ARBA" id="ARBA00022771"/>
    </source>
</evidence>
<evidence type="ECO:0000256" key="6">
    <source>
        <dbReference type="ARBA" id="ARBA00022553"/>
    </source>
</evidence>
<dbReference type="InterPro" id="IPR001650">
    <property type="entry name" value="Helicase_C-like"/>
</dbReference>
<comment type="similarity">
    <text evidence="3">Belongs to the SNF2/RAD54 helicase family.</text>
</comment>
<evidence type="ECO:0000256" key="25">
    <source>
        <dbReference type="ARBA" id="ARBA00029956"/>
    </source>
</evidence>
<feature type="domain" description="Helicase C-terminal" evidence="32">
    <location>
        <begin position="905"/>
        <end position="1058"/>
    </location>
</feature>
<feature type="compositionally biased region" description="Polar residues" evidence="28">
    <location>
        <begin position="1932"/>
        <end position="1947"/>
    </location>
</feature>
<evidence type="ECO:0000256" key="22">
    <source>
        <dbReference type="ARBA" id="ARBA00023254"/>
    </source>
</evidence>
<dbReference type="CDD" id="cd18793">
    <property type="entry name" value="SF2_C_SNF"/>
    <property type="match status" value="1"/>
</dbReference>
<dbReference type="FunFam" id="3.40.50.300:FF:000332">
    <property type="entry name" value="DNA repair and recombination protein RAD54-like"/>
    <property type="match status" value="1"/>
</dbReference>
<evidence type="ECO:0000256" key="18">
    <source>
        <dbReference type="ARBA" id="ARBA00022989"/>
    </source>
</evidence>
<feature type="compositionally biased region" description="Low complexity" evidence="28">
    <location>
        <begin position="1870"/>
        <end position="1881"/>
    </location>
</feature>
<dbReference type="GO" id="GO:0003677">
    <property type="term" value="F:DNA binding"/>
    <property type="evidence" value="ECO:0007669"/>
    <property type="project" value="UniProtKB-KW"/>
</dbReference>
<feature type="compositionally biased region" description="Basic and acidic residues" evidence="28">
    <location>
        <begin position="1349"/>
        <end position="1378"/>
    </location>
</feature>
<dbReference type="Pfam" id="PF22623">
    <property type="entry name" value="zf-CCCH_9"/>
    <property type="match status" value="1"/>
</dbReference>
<feature type="transmembrane region" description="Helical" evidence="29">
    <location>
        <begin position="198"/>
        <end position="222"/>
    </location>
</feature>
<dbReference type="Gene3D" id="1.20.120.850">
    <property type="entry name" value="SWI2/SNF2 ATPases, N-terminal domain"/>
    <property type="match status" value="1"/>
</dbReference>
<reference evidence="33" key="1">
    <citation type="journal article" date="2020" name="G3 (Bethesda)">
        <title>High-Quality Assemblies for Three Invasive Social Wasps from the &lt;i&gt;Vespula&lt;/i&gt; Genus.</title>
        <authorList>
            <person name="Harrop T.W.R."/>
            <person name="Guhlin J."/>
            <person name="McLaughlin G.M."/>
            <person name="Permina E."/>
            <person name="Stockwell P."/>
            <person name="Gilligan J."/>
            <person name="Le Lec M.F."/>
            <person name="Gruber M.A.M."/>
            <person name="Quinn O."/>
            <person name="Lovegrove M."/>
            <person name="Duncan E.J."/>
            <person name="Remnant E.J."/>
            <person name="Van Eeckhoven J."/>
            <person name="Graham B."/>
            <person name="Knapp R.A."/>
            <person name="Langford K.W."/>
            <person name="Kronenberg Z."/>
            <person name="Press M.O."/>
            <person name="Eacker S.M."/>
            <person name="Wilson-Rankin E.E."/>
            <person name="Purcell J."/>
            <person name="Lester P.J."/>
            <person name="Dearden P.K."/>
        </authorList>
    </citation>
    <scope>NUCLEOTIDE SEQUENCE</scope>
    <source>
        <strain evidence="33">Linc-1</strain>
    </source>
</reference>
<feature type="compositionally biased region" description="Basic and acidic residues" evidence="28">
    <location>
        <begin position="1403"/>
        <end position="1417"/>
    </location>
</feature>
<feature type="transmembrane region" description="Helical" evidence="29">
    <location>
        <begin position="295"/>
        <end position="314"/>
    </location>
</feature>
<feature type="compositionally biased region" description="Polar residues" evidence="28">
    <location>
        <begin position="1961"/>
        <end position="1971"/>
    </location>
</feature>
<feature type="domain" description="C3H1-type" evidence="30">
    <location>
        <begin position="1419"/>
        <end position="1446"/>
    </location>
</feature>
<dbReference type="SMART" id="SM00356">
    <property type="entry name" value="ZnF_C3H1"/>
    <property type="match status" value="3"/>
</dbReference>
<dbReference type="EMBL" id="JACSDZ010000003">
    <property type="protein sequence ID" value="KAF7409835.1"/>
    <property type="molecule type" value="Genomic_DNA"/>
</dbReference>
<dbReference type="InterPro" id="IPR049730">
    <property type="entry name" value="SNF2/RAD54-like_C"/>
</dbReference>
<evidence type="ECO:0000256" key="13">
    <source>
        <dbReference type="ARBA" id="ARBA00022776"/>
    </source>
</evidence>
<evidence type="ECO:0000256" key="23">
    <source>
        <dbReference type="ARBA" id="ARBA00023306"/>
    </source>
</evidence>
<evidence type="ECO:0000256" key="28">
    <source>
        <dbReference type="SAM" id="MobiDB-lite"/>
    </source>
</evidence>
<feature type="domain" description="C3H1-type" evidence="30">
    <location>
        <begin position="1448"/>
        <end position="1475"/>
    </location>
</feature>
<keyword evidence="23" id="KW-0131">Cell cycle</keyword>
<feature type="compositionally biased region" description="Low complexity" evidence="28">
    <location>
        <begin position="1919"/>
        <end position="1931"/>
    </location>
</feature>
<feature type="region of interest" description="Disordered" evidence="28">
    <location>
        <begin position="1169"/>
        <end position="1251"/>
    </location>
</feature>
<evidence type="ECO:0000256" key="14">
    <source>
        <dbReference type="ARBA" id="ARBA00022801"/>
    </source>
</evidence>
<name>A0A834NI19_VESGE</name>
<feature type="zinc finger region" description="C3H1-type" evidence="27">
    <location>
        <begin position="1419"/>
        <end position="1446"/>
    </location>
</feature>
<evidence type="ECO:0000256" key="3">
    <source>
        <dbReference type="ARBA" id="ARBA00007025"/>
    </source>
</evidence>
<keyword evidence="22" id="KW-0469">Meiosis</keyword>
<evidence type="ECO:0000313" key="34">
    <source>
        <dbReference type="Proteomes" id="UP000617340"/>
    </source>
</evidence>
<gene>
    <name evidence="33" type="ORF">HZH68_004216</name>
</gene>
<feature type="compositionally biased region" description="Basic and acidic residues" evidence="28">
    <location>
        <begin position="1994"/>
        <end position="2010"/>
    </location>
</feature>
<keyword evidence="6" id="KW-0597">Phosphoprotein</keyword>
<feature type="compositionally biased region" description="Low complexity" evidence="28">
    <location>
        <begin position="2339"/>
        <end position="2352"/>
    </location>
</feature>
<protein>
    <recommendedName>
        <fullName evidence="5">DNA repair and recombination protein RAD54-like</fullName>
    </recommendedName>
    <alternativeName>
        <fullName evidence="25">Protein okra</fullName>
    </alternativeName>
</protein>
<feature type="compositionally biased region" description="Basic and acidic residues" evidence="28">
    <location>
        <begin position="1298"/>
        <end position="1308"/>
    </location>
</feature>
<dbReference type="PANTHER" id="PTHR45629">
    <property type="entry name" value="SNF2/RAD54 FAMILY MEMBER"/>
    <property type="match status" value="1"/>
</dbReference>
<dbReference type="Pfam" id="PF03006">
    <property type="entry name" value="HlyIII"/>
    <property type="match status" value="1"/>
</dbReference>
<dbReference type="Pfam" id="PF00642">
    <property type="entry name" value="zf-CCCH"/>
    <property type="match status" value="1"/>
</dbReference>
<comment type="caution">
    <text evidence="33">The sequence shown here is derived from an EMBL/GenBank/DDBJ whole genome shotgun (WGS) entry which is preliminary data.</text>
</comment>
<dbReference type="PANTHER" id="PTHR45629:SF7">
    <property type="entry name" value="DNA EXCISION REPAIR PROTEIN ERCC-6-RELATED"/>
    <property type="match status" value="1"/>
</dbReference>
<feature type="compositionally biased region" description="Acidic residues" evidence="28">
    <location>
        <begin position="1318"/>
        <end position="1328"/>
    </location>
</feature>
<dbReference type="PROSITE" id="PS50103">
    <property type="entry name" value="ZF_C3H1"/>
    <property type="match status" value="3"/>
</dbReference>
<dbReference type="GO" id="GO:0045003">
    <property type="term" value="P:double-strand break repair via synthesis-dependent strand annealing"/>
    <property type="evidence" value="ECO:0007669"/>
    <property type="project" value="TreeGrafter"/>
</dbReference>
<feature type="transmembrane region" description="Helical" evidence="29">
    <location>
        <begin position="326"/>
        <end position="346"/>
    </location>
</feature>
<feature type="transmembrane region" description="Helical" evidence="29">
    <location>
        <begin position="167"/>
        <end position="186"/>
    </location>
</feature>
<feature type="compositionally biased region" description="Polar residues" evidence="28">
    <location>
        <begin position="1799"/>
        <end position="1810"/>
    </location>
</feature>
<feature type="compositionally biased region" description="Pro residues" evidence="28">
    <location>
        <begin position="2172"/>
        <end position="2185"/>
    </location>
</feature>
<feature type="domain" description="C3H1-type" evidence="30">
    <location>
        <begin position="1476"/>
        <end position="1499"/>
    </location>
</feature>
<feature type="compositionally biased region" description="Basic residues" evidence="28">
    <location>
        <begin position="1286"/>
        <end position="1297"/>
    </location>
</feature>
<dbReference type="InterPro" id="IPR014001">
    <property type="entry name" value="Helicase_ATP-bd"/>
</dbReference>
<dbReference type="PROSITE" id="PS51194">
    <property type="entry name" value="HELICASE_CTER"/>
    <property type="match status" value="1"/>
</dbReference>
<dbReference type="SMART" id="SM00490">
    <property type="entry name" value="HELICc"/>
    <property type="match status" value="1"/>
</dbReference>
<feature type="binding site" evidence="26">
    <location>
        <position position="364"/>
    </location>
    <ligand>
        <name>Zn(2+)</name>
        <dbReference type="ChEBI" id="CHEBI:29105"/>
    </ligand>
</feature>
<dbReference type="InterPro" id="IPR054361">
    <property type="entry name" value="Znf-CCCH_ZC3H4/6/8"/>
</dbReference>
<dbReference type="InterPro" id="IPR004254">
    <property type="entry name" value="AdipoR/HlyIII-related"/>
</dbReference>
<dbReference type="InterPro" id="IPR027417">
    <property type="entry name" value="P-loop_NTPase"/>
</dbReference>
<evidence type="ECO:0000259" key="32">
    <source>
        <dbReference type="PROSITE" id="PS51194"/>
    </source>
</evidence>
<feature type="compositionally biased region" description="Basic and acidic residues" evidence="28">
    <location>
        <begin position="1272"/>
        <end position="1285"/>
    </location>
</feature>
<feature type="compositionally biased region" description="Basic and acidic residues" evidence="28">
    <location>
        <begin position="1568"/>
        <end position="1579"/>
    </location>
</feature>
<keyword evidence="19" id="KW-0238">DNA-binding</keyword>
<evidence type="ECO:0000256" key="9">
    <source>
        <dbReference type="ARBA" id="ARBA00022723"/>
    </source>
</evidence>
<evidence type="ECO:0000256" key="4">
    <source>
        <dbReference type="ARBA" id="ARBA00011467"/>
    </source>
</evidence>
<keyword evidence="10" id="KW-0547">Nucleotide-binding</keyword>
<keyword evidence="13" id="KW-0498">Mitosis</keyword>
<dbReference type="GO" id="GO:0008270">
    <property type="term" value="F:zinc ion binding"/>
    <property type="evidence" value="ECO:0007669"/>
    <property type="project" value="UniProtKB-KW"/>
</dbReference>
<dbReference type="GO" id="GO:0016787">
    <property type="term" value="F:hydrolase activity"/>
    <property type="evidence" value="ECO:0007669"/>
    <property type="project" value="UniProtKB-KW"/>
</dbReference>
<evidence type="ECO:0000256" key="5">
    <source>
        <dbReference type="ARBA" id="ARBA00015341"/>
    </source>
</evidence>
<evidence type="ECO:0000256" key="15">
    <source>
        <dbReference type="ARBA" id="ARBA00022806"/>
    </source>
</evidence>
<comment type="subunit">
    <text evidence="4">Interacts (via N-terminus) with spn-A/Rad51.</text>
</comment>
<keyword evidence="34" id="KW-1185">Reference proteome</keyword>
<evidence type="ECO:0000256" key="20">
    <source>
        <dbReference type="ARBA" id="ARBA00023136"/>
    </source>
</evidence>
<feature type="compositionally biased region" description="Acidic residues" evidence="28">
    <location>
        <begin position="1829"/>
        <end position="1839"/>
    </location>
</feature>
<evidence type="ECO:0000256" key="7">
    <source>
        <dbReference type="ARBA" id="ARBA00022618"/>
    </source>
</evidence>
<dbReference type="InterPro" id="IPR050496">
    <property type="entry name" value="SNF2_RAD54_helicase_repair"/>
</dbReference>
<dbReference type="GO" id="GO:0007131">
    <property type="term" value="P:reciprocal meiotic recombination"/>
    <property type="evidence" value="ECO:0007669"/>
    <property type="project" value="TreeGrafter"/>
</dbReference>
<evidence type="ECO:0000256" key="26">
    <source>
        <dbReference type="PIRSR" id="PIRSR604254-1"/>
    </source>
</evidence>
<dbReference type="Pfam" id="PF00271">
    <property type="entry name" value="Helicase_C"/>
    <property type="match status" value="1"/>
</dbReference>
<feature type="compositionally biased region" description="Basic and acidic residues" evidence="28">
    <location>
        <begin position="1752"/>
        <end position="1762"/>
    </location>
</feature>
<evidence type="ECO:0000256" key="1">
    <source>
        <dbReference type="ARBA" id="ARBA00004141"/>
    </source>
</evidence>
<dbReference type="GO" id="GO:0004386">
    <property type="term" value="F:helicase activity"/>
    <property type="evidence" value="ECO:0007669"/>
    <property type="project" value="UniProtKB-KW"/>
</dbReference>
<proteinExistence type="inferred from homology"/>
<dbReference type="Gene3D" id="4.10.1000.10">
    <property type="entry name" value="Zinc finger, CCCH-type"/>
    <property type="match status" value="1"/>
</dbReference>